<sequence length="756" mass="81820">MPTPMSLASHPSPASNLPTAAPVFEFICLFTYDLKRKQKRWQDGRLKFHTFNKRIMVYDEKGNFIGDMHWREDFDFGEGEEIHLERGAVIVQVAECVGSKDQDLTELLDKRARDVDQRHVRSSSSLTSPLPPVGFSLTPMQQQALPPQGQFKQRSLADLVNTPRGPQGRATIPTTSPFEERIAAQESNSQNETQRSSKRRKREVSPPSKSGYAQNLFGATLTLSSWSAGATARSQPPTPTVASSSEINHPIVLPKDAGFIPSNPSAAWDPASNVQSSPGDALVTAAAHRYQGSAKNPSKPPRPKVLPTLGPSKGSKRDTQNDRTMLEAARLPQDFHKALFQSHHQHNNSANTNESVATRKTVRTGQDLLSGPSSCPTRNHGSHESSSRLSTNTPSYINKDVADTTGSSIEHNKIYNMQSRIKGLPRTNVELESSEAPKATLRIKARPKRGLLMVANKPMPGNLASPANTAEPTLSTRNRVIAVDGFSTGLPEATGISPNDCNSYHAASKRDATTNSDRDMSTDMALGNREAEGCAEPPLEQYGHCVRSGPIRSARIQSISNSSPLFEEPQKEQRGSEPETHRNIEVKTLLSGPRLASLGRRSIKSKEIIGSFDNEGIQGCRETMVSPPNDQSVPTMLSSTILEISTPLPDKVDIARQEASRPAEAARLINPATRGRKAAKKSDAAGTFLQSVIPAGMGVAPVVGVDRQDTNLLRKSNIGGTGTSSKPISKLPGFSTANGGPWSKEAFDLLGCTRPG</sequence>
<name>A0ACC3Z1A5_COLTU</name>
<reference evidence="1 2" key="1">
    <citation type="journal article" date="2020" name="Phytopathology">
        <title>Genome Sequence Resources of Colletotrichum truncatum, C. plurivorum, C. musicola, and C. sojae: Four Species Pathogenic to Soybean (Glycine max).</title>
        <authorList>
            <person name="Rogerio F."/>
            <person name="Boufleur T.R."/>
            <person name="Ciampi-Guillardi M."/>
            <person name="Sukno S.A."/>
            <person name="Thon M.R."/>
            <person name="Massola Junior N.S."/>
            <person name="Baroncelli R."/>
        </authorList>
    </citation>
    <scope>NUCLEOTIDE SEQUENCE [LARGE SCALE GENOMIC DNA]</scope>
    <source>
        <strain evidence="1 2">CMES1059</strain>
    </source>
</reference>
<accession>A0ACC3Z1A5</accession>
<keyword evidence="2" id="KW-1185">Reference proteome</keyword>
<dbReference type="EMBL" id="VUJX02000004">
    <property type="protein sequence ID" value="KAL0937861.1"/>
    <property type="molecule type" value="Genomic_DNA"/>
</dbReference>
<dbReference type="Proteomes" id="UP000805649">
    <property type="component" value="Unassembled WGS sequence"/>
</dbReference>
<evidence type="ECO:0000313" key="2">
    <source>
        <dbReference type="Proteomes" id="UP000805649"/>
    </source>
</evidence>
<proteinExistence type="predicted"/>
<comment type="caution">
    <text evidence="1">The sequence shown here is derived from an EMBL/GenBank/DDBJ whole genome shotgun (WGS) entry which is preliminary data.</text>
</comment>
<organism evidence="1 2">
    <name type="scientific">Colletotrichum truncatum</name>
    <name type="common">Anthracnose fungus</name>
    <name type="synonym">Colletotrichum capsici</name>
    <dbReference type="NCBI Taxonomy" id="5467"/>
    <lineage>
        <taxon>Eukaryota</taxon>
        <taxon>Fungi</taxon>
        <taxon>Dikarya</taxon>
        <taxon>Ascomycota</taxon>
        <taxon>Pezizomycotina</taxon>
        <taxon>Sordariomycetes</taxon>
        <taxon>Hypocreomycetidae</taxon>
        <taxon>Glomerellales</taxon>
        <taxon>Glomerellaceae</taxon>
        <taxon>Colletotrichum</taxon>
        <taxon>Colletotrichum truncatum species complex</taxon>
    </lineage>
</organism>
<gene>
    <name evidence="1" type="ORF">CTRU02_207592</name>
</gene>
<protein>
    <submittedName>
        <fullName evidence="1">Uncharacterized protein</fullName>
    </submittedName>
</protein>
<evidence type="ECO:0000313" key="1">
    <source>
        <dbReference type="EMBL" id="KAL0937861.1"/>
    </source>
</evidence>